<dbReference type="RefSeq" id="WP_343936593.1">
    <property type="nucleotide sequence ID" value="NZ_BAAABU010000014.1"/>
</dbReference>
<comment type="caution">
    <text evidence="1">The sequence shown here is derived from an EMBL/GenBank/DDBJ whole genome shotgun (WGS) entry which is preliminary data.</text>
</comment>
<accession>A0ABP3DZB4</accession>
<evidence type="ECO:0000313" key="2">
    <source>
        <dbReference type="Proteomes" id="UP001500416"/>
    </source>
</evidence>
<dbReference type="Proteomes" id="UP001500416">
    <property type="component" value="Unassembled WGS sequence"/>
</dbReference>
<keyword evidence="2" id="KW-1185">Reference proteome</keyword>
<protein>
    <submittedName>
        <fullName evidence="1">Uncharacterized protein</fullName>
    </submittedName>
</protein>
<dbReference type="EMBL" id="BAAABU010000014">
    <property type="protein sequence ID" value="GAA0246751.1"/>
    <property type="molecule type" value="Genomic_DNA"/>
</dbReference>
<proteinExistence type="predicted"/>
<gene>
    <name evidence="1" type="ORF">GCM10010492_52890</name>
</gene>
<evidence type="ECO:0000313" key="1">
    <source>
        <dbReference type="EMBL" id="GAA0246751.1"/>
    </source>
</evidence>
<organism evidence="1 2">
    <name type="scientific">Saccharothrix mutabilis subsp. mutabilis</name>
    <dbReference type="NCBI Taxonomy" id="66855"/>
    <lineage>
        <taxon>Bacteria</taxon>
        <taxon>Bacillati</taxon>
        <taxon>Actinomycetota</taxon>
        <taxon>Actinomycetes</taxon>
        <taxon>Pseudonocardiales</taxon>
        <taxon>Pseudonocardiaceae</taxon>
        <taxon>Saccharothrix</taxon>
    </lineage>
</organism>
<sequence length="170" mass="18091">MPLKASWTIAAALTGAAAVVAAVVLLPGDDPHAYPGSKSGFSLEEAQEQSSVPLPGCARETARFYLGPRFADSTIVMDFTAPEDCVASFLTGVGIDGATPVVQWTPIFTESGPPIHPPPGSGITWDFPRTDRVEYWTVERTDGVNDHSVLVVVNRSAQPQHVYIRAFPAG</sequence>
<reference evidence="2" key="1">
    <citation type="journal article" date="2019" name="Int. J. Syst. Evol. Microbiol.">
        <title>The Global Catalogue of Microorganisms (GCM) 10K type strain sequencing project: providing services to taxonomists for standard genome sequencing and annotation.</title>
        <authorList>
            <consortium name="The Broad Institute Genomics Platform"/>
            <consortium name="The Broad Institute Genome Sequencing Center for Infectious Disease"/>
            <person name="Wu L."/>
            <person name="Ma J."/>
        </authorList>
    </citation>
    <scope>NUCLEOTIDE SEQUENCE [LARGE SCALE GENOMIC DNA]</scope>
    <source>
        <strain evidence="2">JCM 3380</strain>
    </source>
</reference>
<name>A0ABP3DZB4_9PSEU</name>